<dbReference type="Gene3D" id="3.10.180.10">
    <property type="entry name" value="2,3-Dihydroxybiphenyl 1,2-Dioxygenase, domain 1"/>
    <property type="match status" value="2"/>
</dbReference>
<accession>A0A1L3ZRL0</accession>
<proteinExistence type="predicted"/>
<dbReference type="Pfam" id="PF00903">
    <property type="entry name" value="Glyoxalase"/>
    <property type="match status" value="1"/>
</dbReference>
<dbReference type="InterPro" id="IPR029068">
    <property type="entry name" value="Glyas_Bleomycin-R_OHBP_Dase"/>
</dbReference>
<dbReference type="InterPro" id="IPR004360">
    <property type="entry name" value="Glyas_Fos-R_dOase_dom"/>
</dbReference>
<keyword evidence="3" id="KW-1185">Reference proteome</keyword>
<organism evidence="2 3">
    <name type="scientific">Tardibacter chloracetimidivorans</name>
    <dbReference type="NCBI Taxonomy" id="1921510"/>
    <lineage>
        <taxon>Bacteria</taxon>
        <taxon>Pseudomonadati</taxon>
        <taxon>Pseudomonadota</taxon>
        <taxon>Alphaproteobacteria</taxon>
        <taxon>Sphingomonadales</taxon>
        <taxon>Sphingomonadaceae</taxon>
        <taxon>Tardibacter</taxon>
    </lineage>
</organism>
<dbReference type="STRING" id="1921510.BSL82_02200"/>
<dbReference type="AlphaFoldDB" id="A0A1L3ZRL0"/>
<dbReference type="InterPro" id="IPR037523">
    <property type="entry name" value="VOC_core"/>
</dbReference>
<reference evidence="3" key="1">
    <citation type="submission" date="2016-11" db="EMBL/GenBank/DDBJ databases">
        <title>Complete Genome Sequence of alachlor-degrading Sphingomonas sp. strain JJ-A5.</title>
        <authorList>
            <person name="Lee H."/>
            <person name="Ka J.-O."/>
        </authorList>
    </citation>
    <scope>NUCLEOTIDE SEQUENCE [LARGE SCALE GENOMIC DNA]</scope>
    <source>
        <strain evidence="3">JJ-A5</strain>
    </source>
</reference>
<feature type="domain" description="VOC" evidence="1">
    <location>
        <begin position="152"/>
        <end position="267"/>
    </location>
</feature>
<dbReference type="Proteomes" id="UP000182063">
    <property type="component" value="Chromosome"/>
</dbReference>
<evidence type="ECO:0000313" key="2">
    <source>
        <dbReference type="EMBL" id="API58259.1"/>
    </source>
</evidence>
<protein>
    <recommendedName>
        <fullName evidence="1">VOC domain-containing protein</fullName>
    </recommendedName>
</protein>
<name>A0A1L3ZRL0_9SPHN</name>
<dbReference type="EMBL" id="CP018221">
    <property type="protein sequence ID" value="API58259.1"/>
    <property type="molecule type" value="Genomic_DNA"/>
</dbReference>
<evidence type="ECO:0000259" key="1">
    <source>
        <dbReference type="PROSITE" id="PS51819"/>
    </source>
</evidence>
<feature type="domain" description="VOC" evidence="1">
    <location>
        <begin position="5"/>
        <end position="111"/>
    </location>
</feature>
<gene>
    <name evidence="2" type="ORF">BSL82_02200</name>
</gene>
<dbReference type="KEGG" id="sphj:BSL82_02200"/>
<dbReference type="PROSITE" id="PS51819">
    <property type="entry name" value="VOC"/>
    <property type="match status" value="2"/>
</dbReference>
<dbReference type="SUPFAM" id="SSF54593">
    <property type="entry name" value="Glyoxalase/Bleomycin resistance protein/Dihydroxybiphenyl dioxygenase"/>
    <property type="match status" value="1"/>
</dbReference>
<sequence length="309" mass="33661">MPVLGPLSYTLEVPSLDDGIRFYTDAGLEAESDGKVARFRCTGQERDSIILISGASKKRLHHVALRANGLDKIAADTATAGGSVITAPDGFEEDGLWVRDPHGVVYHLVERPADAAPAAGESFEINGPCRIIRTRRSAIKPSGQYPPVRPIKLGHVLLFTPDVMASVRFVTEALGMGLTDHAQDVVAFTCARKDSDHHVIAFAKSAGSGFHHASFQVNDPDEVGRGGAALVAKSGRGDWGFGRHTVGSNFFHYIQDPWGSWFEYYADMDYIDDYALWSPTNYGPEDSMANWGPKLPPDFIHNYEVDPGC</sequence>
<evidence type="ECO:0000313" key="3">
    <source>
        <dbReference type="Proteomes" id="UP000182063"/>
    </source>
</evidence>